<protein>
    <submittedName>
        <fullName evidence="3">Uncharacterized protein</fullName>
    </submittedName>
</protein>
<feature type="compositionally biased region" description="Polar residues" evidence="1">
    <location>
        <begin position="1"/>
        <end position="10"/>
    </location>
</feature>
<dbReference type="Proteomes" id="UP000662637">
    <property type="component" value="Unassembled WGS sequence"/>
</dbReference>
<name>A0A5E4BXK7_MARMO</name>
<gene>
    <name evidence="2" type="ORF">GHT09_007312</name>
    <name evidence="3" type="ORF">MONAX_5E012029</name>
</gene>
<keyword evidence="4" id="KW-1185">Reference proteome</keyword>
<evidence type="ECO:0000313" key="2">
    <source>
        <dbReference type="EMBL" id="KAF7481391.1"/>
    </source>
</evidence>
<sequence>MNHQALQQSPLVGGGIDAMLTPAHPSLPSVPLPQDPLRPRQPQVRQQQRLLQKRGLRGPVPFLFIVHKAASYCITSWSWAGLVTFWRD</sequence>
<evidence type="ECO:0000313" key="3">
    <source>
        <dbReference type="EMBL" id="VTJ73721.1"/>
    </source>
</evidence>
<organism evidence="3 4">
    <name type="scientific">Marmota monax</name>
    <name type="common">Woodchuck</name>
    <dbReference type="NCBI Taxonomy" id="9995"/>
    <lineage>
        <taxon>Eukaryota</taxon>
        <taxon>Metazoa</taxon>
        <taxon>Chordata</taxon>
        <taxon>Craniata</taxon>
        <taxon>Vertebrata</taxon>
        <taxon>Euteleostomi</taxon>
        <taxon>Mammalia</taxon>
        <taxon>Eutheria</taxon>
        <taxon>Euarchontoglires</taxon>
        <taxon>Glires</taxon>
        <taxon>Rodentia</taxon>
        <taxon>Sciuromorpha</taxon>
        <taxon>Sciuridae</taxon>
        <taxon>Xerinae</taxon>
        <taxon>Marmotini</taxon>
        <taxon>Marmota</taxon>
    </lineage>
</organism>
<accession>A0A5E4BXK7</accession>
<dbReference type="EMBL" id="CABDUW010000693">
    <property type="protein sequence ID" value="VTJ73721.1"/>
    <property type="molecule type" value="Genomic_DNA"/>
</dbReference>
<dbReference type="AlphaFoldDB" id="A0A5E4BXK7"/>
<reference evidence="3 4" key="1">
    <citation type="submission" date="2019-04" db="EMBL/GenBank/DDBJ databases">
        <authorList>
            <person name="Alioto T."/>
            <person name="Alioto T."/>
        </authorList>
    </citation>
    <scope>NUCLEOTIDE SEQUENCE [LARGE SCALE GENOMIC DNA]</scope>
</reference>
<reference evidence="2" key="2">
    <citation type="submission" date="2020-08" db="EMBL/GenBank/DDBJ databases">
        <authorList>
            <person name="Shumante A."/>
            <person name="Zimin A.V."/>
            <person name="Puiu D."/>
            <person name="Salzberg S.L."/>
        </authorList>
    </citation>
    <scope>NUCLEOTIDE SEQUENCE</scope>
    <source>
        <strain evidence="2">WC2-LM</strain>
        <tissue evidence="2">Liver</tissue>
    </source>
</reference>
<evidence type="ECO:0000313" key="4">
    <source>
        <dbReference type="Proteomes" id="UP000335636"/>
    </source>
</evidence>
<dbReference type="EMBL" id="WJEC01000716">
    <property type="protein sequence ID" value="KAF7481391.1"/>
    <property type="molecule type" value="Genomic_DNA"/>
</dbReference>
<proteinExistence type="predicted"/>
<feature type="region of interest" description="Disordered" evidence="1">
    <location>
        <begin position="1"/>
        <end position="43"/>
    </location>
</feature>
<dbReference type="Proteomes" id="UP000335636">
    <property type="component" value="Unassembled WGS sequence"/>
</dbReference>
<evidence type="ECO:0000256" key="1">
    <source>
        <dbReference type="SAM" id="MobiDB-lite"/>
    </source>
</evidence>